<dbReference type="GO" id="GO:0006782">
    <property type="term" value="P:protoporphyrinogen IX biosynthetic process"/>
    <property type="evidence" value="ECO:0007669"/>
    <property type="project" value="UniProtKB-UniPathway"/>
</dbReference>
<evidence type="ECO:0000259" key="12">
    <source>
        <dbReference type="Pfam" id="PF05201"/>
    </source>
</evidence>
<dbReference type="InterPro" id="IPR036343">
    <property type="entry name" value="GluRdtase_N_sf"/>
</dbReference>
<proteinExistence type="inferred from homology"/>
<feature type="region of interest" description="Disordered" evidence="9">
    <location>
        <begin position="1"/>
        <end position="56"/>
    </location>
</feature>
<dbReference type="InterPro" id="IPR015895">
    <property type="entry name" value="4pyrrol_synth_GluRdtase_N"/>
</dbReference>
<keyword evidence="14" id="KW-1185">Reference proteome</keyword>
<dbReference type="FunFam" id="3.30.460.30:FF:000001">
    <property type="entry name" value="Glutamyl-tRNA reductase"/>
    <property type="match status" value="1"/>
</dbReference>
<evidence type="ECO:0000256" key="7">
    <source>
        <dbReference type="ARBA" id="ARBA00047464"/>
    </source>
</evidence>
<dbReference type="AlphaFoldDB" id="A0A5B8MS88"/>
<dbReference type="Pfam" id="PF01488">
    <property type="entry name" value="Shikimate_DH"/>
    <property type="match status" value="1"/>
</dbReference>
<sequence length="553" mass="60844">MGLMTTTTATTNSVRSSSNSCSKAAGGLLLRGARRGHRDNATRVSSPPRPRATPKNQNLVKVAHVLQEAKATSASTSASFTELDKLRLSTVNRYAQERKNSIIAVGLTVHTAPVEVREKLAVAESEWNECVSDLTAYPHVDEACILSTCNRMELYCNALSWHRGVKEVEDWLSKRSGVPVEELRPYLFLLRDRDAIRHLLRVSGGLDSLVMGEGQILAQVKNVHRLGTEYEQEVKSGAFGRHLNALFKQAIQAGKRVRSETDIASGAVSVSSAAAELCQMKLPSNTFDGAKVCIVGAGTMSKLLVKHLFSKGCTEMTVVNRSMPRCLELQEEFPEVKFTFELSPKLMDCVKDADVVFAASSSDTILITKEDVEPMGECSEAVGGVRRFFDISVPRNIDPAITELDHGHAYNVDDLKEVVEANKAQRAAAAAEAELLIVEEIQGYEAWRDSLETVPTIKKLRTKAEDIRRSELDKALNKVGEGLSKKEKRVLEDLSKGIVNKLLHGPMAALRCDAGDPESVAESIDNMHALENMFDLKNEEEDIKKMLERAGRK</sequence>
<evidence type="ECO:0000256" key="8">
    <source>
        <dbReference type="RuleBase" id="RU000584"/>
    </source>
</evidence>
<evidence type="ECO:0000256" key="2">
    <source>
        <dbReference type="ARBA" id="ARBA00005916"/>
    </source>
</evidence>
<comment type="similarity">
    <text evidence="2 8">Belongs to the glutamyl-tRNA reductase family.</text>
</comment>
<evidence type="ECO:0000313" key="13">
    <source>
        <dbReference type="EMBL" id="QDZ22515.1"/>
    </source>
</evidence>
<feature type="compositionally biased region" description="Low complexity" evidence="9">
    <location>
        <begin position="1"/>
        <end position="31"/>
    </location>
</feature>
<dbReference type="OrthoDB" id="424281at2759"/>
<dbReference type="InterPro" id="IPR036453">
    <property type="entry name" value="GluRdtase_dimer_dom_sf"/>
</dbReference>
<dbReference type="InterPro" id="IPR000343">
    <property type="entry name" value="4pyrrol_synth_GluRdtase"/>
</dbReference>
<dbReference type="HAMAP" id="MF_00087">
    <property type="entry name" value="Glu_tRNA_reductase"/>
    <property type="match status" value="1"/>
</dbReference>
<evidence type="ECO:0000256" key="5">
    <source>
        <dbReference type="ARBA" id="ARBA00023002"/>
    </source>
</evidence>
<evidence type="ECO:0000256" key="6">
    <source>
        <dbReference type="ARBA" id="ARBA00023244"/>
    </source>
</evidence>
<evidence type="ECO:0000259" key="11">
    <source>
        <dbReference type="Pfam" id="PF01488"/>
    </source>
</evidence>
<keyword evidence="4 8" id="KW-0521">NADP</keyword>
<evidence type="ECO:0000256" key="3">
    <source>
        <dbReference type="ARBA" id="ARBA00012970"/>
    </source>
</evidence>
<dbReference type="GO" id="GO:0008883">
    <property type="term" value="F:glutamyl-tRNA reductase activity"/>
    <property type="evidence" value="ECO:0007669"/>
    <property type="project" value="UniProtKB-EC"/>
</dbReference>
<dbReference type="UniPathway" id="UPA00251">
    <property type="reaction ID" value="UER00316"/>
</dbReference>
<protein>
    <recommendedName>
        <fullName evidence="3 8">Glutamyl-tRNA reductase</fullName>
        <ecNumber evidence="3 8">1.2.1.70</ecNumber>
    </recommendedName>
</protein>
<keyword evidence="6 8" id="KW-0627">Porphyrin biosynthesis</keyword>
<dbReference type="Pfam" id="PF05201">
    <property type="entry name" value="GlutR_N"/>
    <property type="match status" value="1"/>
</dbReference>
<name>A0A5B8MS88_9CHLO</name>
<dbReference type="InterPro" id="IPR015896">
    <property type="entry name" value="4pyrrol_synth_GluRdtase_dimer"/>
</dbReference>
<dbReference type="PROSITE" id="PS00747">
    <property type="entry name" value="GLUTR"/>
    <property type="match status" value="1"/>
</dbReference>
<keyword evidence="5 8" id="KW-0560">Oxidoreductase</keyword>
<dbReference type="NCBIfam" id="TIGR01035">
    <property type="entry name" value="hemA"/>
    <property type="match status" value="1"/>
</dbReference>
<dbReference type="Pfam" id="PF00745">
    <property type="entry name" value="GlutR_dimer"/>
    <property type="match status" value="1"/>
</dbReference>
<evidence type="ECO:0000256" key="9">
    <source>
        <dbReference type="SAM" id="MobiDB-lite"/>
    </source>
</evidence>
<comment type="catalytic activity">
    <reaction evidence="7 8">
        <text>(S)-4-amino-5-oxopentanoate + tRNA(Glu) + NADP(+) = L-glutamyl-tRNA(Glu) + NADPH + H(+)</text>
        <dbReference type="Rhea" id="RHEA:12344"/>
        <dbReference type="Rhea" id="RHEA-COMP:9663"/>
        <dbReference type="Rhea" id="RHEA-COMP:9680"/>
        <dbReference type="ChEBI" id="CHEBI:15378"/>
        <dbReference type="ChEBI" id="CHEBI:57501"/>
        <dbReference type="ChEBI" id="CHEBI:57783"/>
        <dbReference type="ChEBI" id="CHEBI:58349"/>
        <dbReference type="ChEBI" id="CHEBI:78442"/>
        <dbReference type="ChEBI" id="CHEBI:78520"/>
        <dbReference type="EC" id="1.2.1.70"/>
    </reaction>
</comment>
<evidence type="ECO:0000313" key="14">
    <source>
        <dbReference type="Proteomes" id="UP000316726"/>
    </source>
</evidence>
<dbReference type="SUPFAM" id="SSF51735">
    <property type="entry name" value="NAD(P)-binding Rossmann-fold domains"/>
    <property type="match status" value="1"/>
</dbReference>
<dbReference type="EC" id="1.2.1.70" evidence="3 8"/>
<reference evidence="13 14" key="1">
    <citation type="submission" date="2018-07" db="EMBL/GenBank/DDBJ databases">
        <title>The complete nuclear genome of the prasinophyte Chloropicon primus (CCMP1205).</title>
        <authorList>
            <person name="Pombert J.-F."/>
            <person name="Otis C."/>
            <person name="Turmel M."/>
            <person name="Lemieux C."/>
        </authorList>
    </citation>
    <scope>NUCLEOTIDE SEQUENCE [LARGE SCALE GENOMIC DNA]</scope>
    <source>
        <strain evidence="13 14">CCMP1205</strain>
    </source>
</reference>
<dbReference type="STRING" id="1764295.A0A5B8MS88"/>
<dbReference type="SUPFAM" id="SSF69075">
    <property type="entry name" value="Glutamyl tRNA-reductase dimerization domain"/>
    <property type="match status" value="1"/>
</dbReference>
<feature type="domain" description="Tetrapyrrole biosynthesis glutamyl-tRNA reductase dimerisation" evidence="10">
    <location>
        <begin position="432"/>
        <end position="536"/>
    </location>
</feature>
<dbReference type="PANTHER" id="PTHR43120:SF1">
    <property type="entry name" value="GLUTAMYL-TRNA REDUCTASE 1, CHLOROPLASTIC"/>
    <property type="match status" value="1"/>
</dbReference>
<feature type="domain" description="Glutamyl-tRNA reductase N-terminal" evidence="12">
    <location>
        <begin position="105"/>
        <end position="261"/>
    </location>
</feature>
<dbReference type="SUPFAM" id="SSF69742">
    <property type="entry name" value="Glutamyl tRNA-reductase catalytic, N-terminal domain"/>
    <property type="match status" value="1"/>
</dbReference>
<evidence type="ECO:0000259" key="10">
    <source>
        <dbReference type="Pfam" id="PF00745"/>
    </source>
</evidence>
<dbReference type="PANTHER" id="PTHR43120">
    <property type="entry name" value="GLUTAMYL-TRNA REDUCTASE 1, CHLOROPLASTIC"/>
    <property type="match status" value="1"/>
</dbReference>
<gene>
    <name evidence="13" type="ORF">A3770_08p50330</name>
</gene>
<comment type="pathway">
    <text evidence="1 8">Porphyrin-containing compound metabolism; protoporphyrin-IX biosynthesis; 5-aminolevulinate from L-glutamyl-tRNA(Glu): step 1/2.</text>
</comment>
<dbReference type="CDD" id="cd05213">
    <property type="entry name" value="NAD_bind_Glutamyl_tRNA_reduct"/>
    <property type="match status" value="1"/>
</dbReference>
<accession>A0A5B8MS88</accession>
<dbReference type="InterPro" id="IPR018214">
    <property type="entry name" value="GluRdtase_CS"/>
</dbReference>
<dbReference type="GO" id="GO:0050661">
    <property type="term" value="F:NADP binding"/>
    <property type="evidence" value="ECO:0007669"/>
    <property type="project" value="InterPro"/>
</dbReference>
<feature type="domain" description="Quinate/shikimate 5-dehydrogenase/glutamyl-tRNA reductase" evidence="11">
    <location>
        <begin position="279"/>
        <end position="418"/>
    </location>
</feature>
<dbReference type="Proteomes" id="UP000316726">
    <property type="component" value="Chromosome 8"/>
</dbReference>
<evidence type="ECO:0000256" key="1">
    <source>
        <dbReference type="ARBA" id="ARBA00005059"/>
    </source>
</evidence>
<dbReference type="NCBIfam" id="NF000744">
    <property type="entry name" value="PRK00045.1-3"/>
    <property type="match status" value="1"/>
</dbReference>
<dbReference type="InterPro" id="IPR006151">
    <property type="entry name" value="Shikm_DH/Glu-tRNA_Rdtase"/>
</dbReference>
<evidence type="ECO:0000256" key="4">
    <source>
        <dbReference type="ARBA" id="ARBA00022857"/>
    </source>
</evidence>
<dbReference type="EMBL" id="CP031041">
    <property type="protein sequence ID" value="QDZ22515.1"/>
    <property type="molecule type" value="Genomic_DNA"/>
</dbReference>
<dbReference type="FunFam" id="3.40.50.720:FF:000031">
    <property type="entry name" value="Glutamyl-tRNA reductase"/>
    <property type="match status" value="1"/>
</dbReference>
<dbReference type="Gene3D" id="3.40.50.720">
    <property type="entry name" value="NAD(P)-binding Rossmann-like Domain"/>
    <property type="match status" value="1"/>
</dbReference>
<dbReference type="InterPro" id="IPR036291">
    <property type="entry name" value="NAD(P)-bd_dom_sf"/>
</dbReference>
<dbReference type="Gene3D" id="3.30.460.30">
    <property type="entry name" value="Glutamyl-tRNA reductase, N-terminal domain"/>
    <property type="match status" value="1"/>
</dbReference>
<organism evidence="13 14">
    <name type="scientific">Chloropicon primus</name>
    <dbReference type="NCBI Taxonomy" id="1764295"/>
    <lineage>
        <taxon>Eukaryota</taxon>
        <taxon>Viridiplantae</taxon>
        <taxon>Chlorophyta</taxon>
        <taxon>Chloropicophyceae</taxon>
        <taxon>Chloropicales</taxon>
        <taxon>Chloropicaceae</taxon>
        <taxon>Chloropicon</taxon>
    </lineage>
</organism>